<dbReference type="EMBL" id="PKFO01000004">
    <property type="protein sequence ID" value="PVH20882.1"/>
    <property type="molecule type" value="Genomic_DNA"/>
</dbReference>
<keyword evidence="4" id="KW-0747">Spliceosome</keyword>
<dbReference type="VEuPathDB" id="FungiDB:CXQ85_004392"/>
<evidence type="ECO:0000256" key="1">
    <source>
        <dbReference type="ARBA" id="ARBA00004123"/>
    </source>
</evidence>
<keyword evidence="11" id="KW-1185">Reference proteome</keyword>
<evidence type="ECO:0000259" key="9">
    <source>
        <dbReference type="Pfam" id="PF22646"/>
    </source>
</evidence>
<dbReference type="GO" id="GO:0005681">
    <property type="term" value="C:spliceosomal complex"/>
    <property type="evidence" value="ECO:0007669"/>
    <property type="project" value="UniProtKB-KW"/>
</dbReference>
<dbReference type="InterPro" id="IPR016024">
    <property type="entry name" value="ARM-type_fold"/>
</dbReference>
<evidence type="ECO:0000256" key="8">
    <source>
        <dbReference type="SAM" id="MobiDB-lite"/>
    </source>
</evidence>
<dbReference type="GO" id="GO:0000245">
    <property type="term" value="P:spliceosomal complex assembly"/>
    <property type="evidence" value="ECO:0007669"/>
    <property type="project" value="InterPro"/>
</dbReference>
<evidence type="ECO:0000256" key="6">
    <source>
        <dbReference type="ARBA" id="ARBA00023187"/>
    </source>
</evidence>
<evidence type="ECO:0000313" key="10">
    <source>
        <dbReference type="EMBL" id="PVH20882.1"/>
    </source>
</evidence>
<feature type="region of interest" description="Disordered" evidence="8">
    <location>
        <begin position="1"/>
        <end position="32"/>
    </location>
</feature>
<dbReference type="Proteomes" id="UP000244309">
    <property type="component" value="Unassembled WGS sequence"/>
</dbReference>
<reference evidence="10 11" key="1">
    <citation type="submission" date="2017-12" db="EMBL/GenBank/DDBJ databases">
        <title>Genome Sequence of a Multidrug-Resistant Candida haemulonii Isolate from a Patient with Chronic Leg Ulcers in Israel.</title>
        <authorList>
            <person name="Chow N.A."/>
            <person name="Gade L."/>
            <person name="Batra D."/>
            <person name="Rowe L.A."/>
            <person name="Ben-Ami R."/>
            <person name="Loparev V.N."/>
            <person name="Litvintseva A.P."/>
        </authorList>
    </citation>
    <scope>NUCLEOTIDE SEQUENCE [LARGE SCALE GENOMIC DNA]</scope>
    <source>
        <strain evidence="10 11">B11899</strain>
    </source>
</reference>
<organism evidence="10 11">
    <name type="scientific">Candidozyma haemuli</name>
    <dbReference type="NCBI Taxonomy" id="45357"/>
    <lineage>
        <taxon>Eukaryota</taxon>
        <taxon>Fungi</taxon>
        <taxon>Dikarya</taxon>
        <taxon>Ascomycota</taxon>
        <taxon>Saccharomycotina</taxon>
        <taxon>Pichiomycetes</taxon>
        <taxon>Metschnikowiaceae</taxon>
        <taxon>Candidozyma</taxon>
    </lineage>
</organism>
<feature type="domain" description="Phosphatase PP2A regulatory subunit A/Splicing factor 3B subunit 1-like HEAT repeat" evidence="9">
    <location>
        <begin position="807"/>
        <end position="878"/>
    </location>
</feature>
<dbReference type="Pfam" id="PF22646">
    <property type="entry name" value="PPP2R1A-like_HEAT"/>
    <property type="match status" value="1"/>
</dbReference>
<dbReference type="InterPro" id="IPR054573">
    <property type="entry name" value="PP2A/SF3B1-like_HEAT"/>
</dbReference>
<evidence type="ECO:0000313" key="11">
    <source>
        <dbReference type="Proteomes" id="UP000244309"/>
    </source>
</evidence>
<dbReference type="GO" id="GO:0003729">
    <property type="term" value="F:mRNA binding"/>
    <property type="evidence" value="ECO:0007669"/>
    <property type="project" value="InterPro"/>
</dbReference>
<dbReference type="InterPro" id="IPR011989">
    <property type="entry name" value="ARM-like"/>
</dbReference>
<dbReference type="PANTHER" id="PTHR12097">
    <property type="entry name" value="SPLICING FACTOR 3B, SUBUNIT 1-RELATED"/>
    <property type="match status" value="1"/>
</dbReference>
<accession>A0A2V1AT04</accession>
<dbReference type="Gene3D" id="1.25.10.10">
    <property type="entry name" value="Leucine-rich Repeat Variant"/>
    <property type="match status" value="2"/>
</dbReference>
<sequence length="1030" mass="116114">MSTKRSSNNLLSQLMEEENDNSKAHSLSKDEYRKQSYKRSINVDNIQSYKARMDSTKILNEEVRVNKLIEQEQDFANVHTAKRQCLPEEGSQSHITQLRARNNQSNASSFELTDAFLDTILPKGYVKVGPPEHPGAPPASVSLYLPPEHHPTIDLELARDAAPEYEGISMNQIDIKHFYMLVQTREDELQYLHEKQRFKAMDVIFKAKKGPQKTRKKANRWISAHVNELGPKAFFGVILPLMLEPDLDESERHILTKITNRAVYNLGEQIRPFTSKIVAAVSPLLIDEDMTLRLEAKETISTISRSAGLANLVTSLRPDLDNSEEYIRNLTARVFAVAATTLGLTKVLPFVKAVIRSKKSSQARHTGIRIIHHICVNLGGGNGATLLPHLPQIVEVLQPGLEDELLPVRIATANTVSLLAENVRPYGIETFEPILEPIWSGLKHHRGRGLAAFLKAMGSLVPLMAYNSSFEEYSNYYMRELMLVMTREFRSPDEDMKKAILRSLLSLPISKEVFPNFREQILIPFFQNFWTRKVASDSNQLCRLVVDATNMLSKKISVIEVIETLSPLAKNANENLRRMAVDAIHKIASNSPDEFIELQERSTDSLVDSVLYAFQEQTQPHPSYLAAVSVVCKVLNNRIRSHMTIILSTVLFRMKNKEPETRLQSADLVAAIAPVLSKCAGNDNRTMLKLILFLYESLGEVYPEVLGSLIGALYACLNTFDTEGLSSIDNPSMNMLLPSLTPILKNRHEKVQENCVKLVGLIARKSADSINAKEWMRVCFDLLDMLKSQRKRIRVASNATFGFIASAIGPQDVLATLLNNLRVQERQLRVCTAVAIGIVADTCVPFTVLPALMNEYRVPDKNVQNGVLKSLSFMFEYINGSSSKDYLHAITPLLENALTDRDQVHRQTAATVVRHLALNCAGHVHDEFIGTFIHFLNLLLPNVYELSPHVIIRILECVDALRLILGPGIFLNYIWTGLFHAARKVRSPFWKIYNTAYIQSCDALVPCYPRVDRLQDSLTSYNVKELDVWI</sequence>
<feature type="compositionally biased region" description="Polar residues" evidence="8">
    <location>
        <begin position="1"/>
        <end position="12"/>
    </location>
</feature>
<keyword evidence="6" id="KW-0508">mRNA splicing</keyword>
<keyword evidence="7" id="KW-0539">Nucleus</keyword>
<dbReference type="RefSeq" id="XP_025341822.1">
    <property type="nucleotide sequence ID" value="XM_025488014.1"/>
</dbReference>
<dbReference type="AlphaFoldDB" id="A0A2V1AT04"/>
<feature type="compositionally biased region" description="Basic and acidic residues" evidence="8">
    <location>
        <begin position="20"/>
        <end position="32"/>
    </location>
</feature>
<dbReference type="GeneID" id="37009722"/>
<dbReference type="OrthoDB" id="438939at2759"/>
<dbReference type="SUPFAM" id="SSF48371">
    <property type="entry name" value="ARM repeat"/>
    <property type="match status" value="1"/>
</dbReference>
<name>A0A2V1AT04_9ASCO</name>
<evidence type="ECO:0000256" key="7">
    <source>
        <dbReference type="ARBA" id="ARBA00023242"/>
    </source>
</evidence>
<evidence type="ECO:0000256" key="2">
    <source>
        <dbReference type="ARBA" id="ARBA00005754"/>
    </source>
</evidence>
<comment type="subcellular location">
    <subcellularLocation>
        <location evidence="1">Nucleus</location>
    </subcellularLocation>
</comment>
<proteinExistence type="inferred from homology"/>
<comment type="caution">
    <text evidence="10">The sequence shown here is derived from an EMBL/GenBank/DDBJ whole genome shotgun (WGS) entry which is preliminary data.</text>
</comment>
<evidence type="ECO:0000256" key="4">
    <source>
        <dbReference type="ARBA" id="ARBA00022728"/>
    </source>
</evidence>
<keyword evidence="5" id="KW-0677">Repeat</keyword>
<evidence type="ECO:0000256" key="3">
    <source>
        <dbReference type="ARBA" id="ARBA00022664"/>
    </source>
</evidence>
<dbReference type="STRING" id="45357.A0A2V1AT04"/>
<gene>
    <name evidence="10" type="ORF">CXQ85_004392</name>
</gene>
<evidence type="ECO:0000256" key="5">
    <source>
        <dbReference type="ARBA" id="ARBA00022737"/>
    </source>
</evidence>
<protein>
    <recommendedName>
        <fullName evidence="9">Phosphatase PP2A regulatory subunit A/Splicing factor 3B subunit 1-like HEAT repeat domain-containing protein</fullName>
    </recommendedName>
</protein>
<keyword evidence="3" id="KW-0507">mRNA processing</keyword>
<dbReference type="InterPro" id="IPR038737">
    <property type="entry name" value="SF3b_su1-like"/>
</dbReference>
<comment type="similarity">
    <text evidence="2">Belongs to the SF3B1 family.</text>
</comment>